<keyword evidence="4" id="KW-1185">Reference proteome</keyword>
<dbReference type="Pfam" id="PF03780">
    <property type="entry name" value="Asp23"/>
    <property type="match status" value="1"/>
</dbReference>
<dbReference type="EMBL" id="LT629749">
    <property type="protein sequence ID" value="SDS92506.1"/>
    <property type="molecule type" value="Genomic_DNA"/>
</dbReference>
<dbReference type="Proteomes" id="UP000199092">
    <property type="component" value="Chromosome I"/>
</dbReference>
<gene>
    <name evidence="3" type="ORF">SAMN04488543_2654</name>
</gene>
<feature type="compositionally biased region" description="Low complexity" evidence="2">
    <location>
        <begin position="17"/>
        <end position="27"/>
    </location>
</feature>
<comment type="similarity">
    <text evidence="1">Belongs to the asp23 family.</text>
</comment>
<dbReference type="RefSeq" id="WP_091413382.1">
    <property type="nucleotide sequence ID" value="NZ_LT629749.1"/>
</dbReference>
<evidence type="ECO:0000256" key="1">
    <source>
        <dbReference type="ARBA" id="ARBA00005721"/>
    </source>
</evidence>
<dbReference type="STRING" id="546871.SAMN04488543_2654"/>
<organism evidence="3 4">
    <name type="scientific">Friedmanniella luteola</name>
    <dbReference type="NCBI Taxonomy" id="546871"/>
    <lineage>
        <taxon>Bacteria</taxon>
        <taxon>Bacillati</taxon>
        <taxon>Actinomycetota</taxon>
        <taxon>Actinomycetes</taxon>
        <taxon>Propionibacteriales</taxon>
        <taxon>Nocardioidaceae</taxon>
        <taxon>Friedmanniella</taxon>
    </lineage>
</organism>
<proteinExistence type="inferred from homology"/>
<dbReference type="InterPro" id="IPR005531">
    <property type="entry name" value="Asp23"/>
</dbReference>
<evidence type="ECO:0000256" key="2">
    <source>
        <dbReference type="SAM" id="MobiDB-lite"/>
    </source>
</evidence>
<dbReference type="OrthoDB" id="3217325at2"/>
<feature type="region of interest" description="Disordered" evidence="2">
    <location>
        <begin position="1"/>
        <end position="28"/>
    </location>
</feature>
<reference evidence="3 4" key="1">
    <citation type="submission" date="2016-10" db="EMBL/GenBank/DDBJ databases">
        <authorList>
            <person name="de Groot N.N."/>
        </authorList>
    </citation>
    <scope>NUCLEOTIDE SEQUENCE [LARGE SCALE GENOMIC DNA]</scope>
    <source>
        <strain evidence="3 4">DSM 21741</strain>
    </source>
</reference>
<sequence>MTSTSTAPAPVADSRGSRPSGSRGTTTLAGRVVEKVVGQVASEIAVVGGTSGGLLGVGSHGDLSARPTVDVVLAGRTATVSLEVAVAYPTPIRQAADQVRRRVVTRVRQLTGVEVTRVDITITTLQPAAPQRGRELA</sequence>
<accession>A0A1H1W7R5</accession>
<dbReference type="AlphaFoldDB" id="A0A1H1W7R5"/>
<evidence type="ECO:0000313" key="4">
    <source>
        <dbReference type="Proteomes" id="UP000199092"/>
    </source>
</evidence>
<evidence type="ECO:0000313" key="3">
    <source>
        <dbReference type="EMBL" id="SDS92506.1"/>
    </source>
</evidence>
<name>A0A1H1W7R5_9ACTN</name>
<protein>
    <submittedName>
        <fullName evidence="3">Uncharacterized conserved protein YloU, alkaline shock protein (Asp23) family</fullName>
    </submittedName>
</protein>